<comment type="subcellular location">
    <subcellularLocation>
        <location evidence="1 12">Cell outer membrane</location>
        <topology evidence="1 12">Multi-pass membrane protein</topology>
    </subcellularLocation>
</comment>
<organism evidence="18 19">
    <name type="scientific">Novosphingobium sediminis</name>
    <dbReference type="NCBI Taxonomy" id="707214"/>
    <lineage>
        <taxon>Bacteria</taxon>
        <taxon>Pseudomonadati</taxon>
        <taxon>Pseudomonadota</taxon>
        <taxon>Alphaproteobacteria</taxon>
        <taxon>Sphingomonadales</taxon>
        <taxon>Sphingomonadaceae</taxon>
        <taxon>Novosphingobium</taxon>
    </lineage>
</organism>
<evidence type="ECO:0000256" key="13">
    <source>
        <dbReference type="PROSITE-ProRule" id="PRU10144"/>
    </source>
</evidence>
<dbReference type="PANTHER" id="PTHR32552">
    <property type="entry name" value="FERRICHROME IRON RECEPTOR-RELATED"/>
    <property type="match status" value="1"/>
</dbReference>
<evidence type="ECO:0000256" key="2">
    <source>
        <dbReference type="ARBA" id="ARBA00022448"/>
    </source>
</evidence>
<dbReference type="Pfam" id="PF07715">
    <property type="entry name" value="Plug"/>
    <property type="match status" value="1"/>
</dbReference>
<feature type="chain" id="PRO_5022078392" evidence="15">
    <location>
        <begin position="29"/>
        <end position="793"/>
    </location>
</feature>
<evidence type="ECO:0000256" key="1">
    <source>
        <dbReference type="ARBA" id="ARBA00004571"/>
    </source>
</evidence>
<evidence type="ECO:0000256" key="10">
    <source>
        <dbReference type="ARBA" id="ARBA00023136"/>
    </source>
</evidence>
<keyword evidence="19" id="KW-1185">Reference proteome</keyword>
<evidence type="ECO:0000259" key="17">
    <source>
        <dbReference type="Pfam" id="PF07715"/>
    </source>
</evidence>
<gene>
    <name evidence="18" type="ORF">NSE01_05810</name>
</gene>
<feature type="domain" description="TonB-dependent receptor-like beta-barrel" evidence="16">
    <location>
        <begin position="331"/>
        <end position="757"/>
    </location>
</feature>
<reference evidence="18 19" key="1">
    <citation type="submission" date="2019-07" db="EMBL/GenBank/DDBJ databases">
        <title>Whole genome shotgun sequence of Novosphingobium sediminis NBRC 106119.</title>
        <authorList>
            <person name="Hosoyama A."/>
            <person name="Uohara A."/>
            <person name="Ohji S."/>
            <person name="Ichikawa N."/>
        </authorList>
    </citation>
    <scope>NUCLEOTIDE SEQUENCE [LARGE SCALE GENOMIC DNA]</scope>
    <source>
        <strain evidence="18 19">NBRC 106119</strain>
    </source>
</reference>
<dbReference type="SUPFAM" id="SSF56935">
    <property type="entry name" value="Porins"/>
    <property type="match status" value="1"/>
</dbReference>
<evidence type="ECO:0000313" key="18">
    <source>
        <dbReference type="EMBL" id="GEN98748.1"/>
    </source>
</evidence>
<evidence type="ECO:0000256" key="4">
    <source>
        <dbReference type="ARBA" id="ARBA00022496"/>
    </source>
</evidence>
<keyword evidence="8" id="KW-0406">Ion transport</keyword>
<keyword evidence="10 12" id="KW-0472">Membrane</keyword>
<dbReference type="OrthoDB" id="9760333at2"/>
<name>A0A512AGA8_9SPHN</name>
<dbReference type="RefSeq" id="WP_147158133.1">
    <property type="nucleotide sequence ID" value="NZ_BJYR01000003.1"/>
</dbReference>
<comment type="caution">
    <text evidence="18">The sequence shown here is derived from an EMBL/GenBank/DDBJ whole genome shotgun (WGS) entry which is preliminary data.</text>
</comment>
<keyword evidence="11 12" id="KW-0998">Cell outer membrane</keyword>
<sequence>MRSVISCGRVPLLCAVSLLALAPLTARAEQAGPQNAEAAAQAETSALDAPITVTARKREESIQTTPISITAFSGAGLEARGIQSTDRLAEVTPNLTLQNNPSFSGASNSASIYIRGVGQQDFVPTVEPGVGVYVDGVYVARSVGAILDLVDFERIEVLRGPQGTLFGRNTIGGAISVTTKSPGDTLSANGAVTYGTNNLIVGKATVNLPLGEKAALRVSGGYFGQDGYVTRTSDGKKLGDANRFAGRIALRLDPTETWRIDLGFDGTTARENGPAMSLIGINYGRTTDPNTPPFADINNIIANVVAGVGFFPCATPAAPLNLAVAGCYDNRYVLGPDKNAGTAPSYSNSDIWGIGLTNTFELSPDIKLKSITAYRRLLGNFARDGDGSPLTIAEFTDRIDQKQFSQEFQLLGKSFDGALEWILGAYYFRESGVNVNGLTFVISQFQSGGAFRNESLAAFGQGTLKLGSRIKLTAGLRYTRDNKAFHPDQFIIANRAAFLGPPFNSPIFDPGTRVLPNVEAKVHFGEVTPMVNLAWQASDTMMTYATWSRGFKSGGFSQRVFPPIIPGVTTPITDPVAAIPSFAPEKVDAFEAGFKFQTPDRLLTLNASAYYTDYKDLQVQVFTSVAPVFRNAGSATIKGFEAEAQLRPVHGLLIEGALGLTDASYDQIDLATTFIAKGNMFERVAKWTASAAVTYEWELPGGSTLRPHADWAYRSKFFNNTFNTPQIAQPGYSLFNASLGWTSSGGKYGLTATIKNIADKRFLMSGILVDAIQAFEGVYNRGREVSVTAAVKF</sequence>
<dbReference type="InterPro" id="IPR039426">
    <property type="entry name" value="TonB-dep_rcpt-like"/>
</dbReference>
<dbReference type="GO" id="GO:0009279">
    <property type="term" value="C:cell outer membrane"/>
    <property type="evidence" value="ECO:0007669"/>
    <property type="project" value="UniProtKB-SubCell"/>
</dbReference>
<evidence type="ECO:0000256" key="15">
    <source>
        <dbReference type="SAM" id="SignalP"/>
    </source>
</evidence>
<feature type="signal peptide" evidence="15">
    <location>
        <begin position="1"/>
        <end position="28"/>
    </location>
</feature>
<dbReference type="Gene3D" id="2.40.170.20">
    <property type="entry name" value="TonB-dependent receptor, beta-barrel domain"/>
    <property type="match status" value="2"/>
</dbReference>
<evidence type="ECO:0000256" key="8">
    <source>
        <dbReference type="ARBA" id="ARBA00023065"/>
    </source>
</evidence>
<accession>A0A512AGA8</accession>
<proteinExistence type="inferred from homology"/>
<feature type="short sequence motif" description="TonB C-terminal box" evidence="13">
    <location>
        <begin position="776"/>
        <end position="793"/>
    </location>
</feature>
<dbReference type="InterPro" id="IPR036942">
    <property type="entry name" value="Beta-barrel_TonB_sf"/>
</dbReference>
<keyword evidence="9 14" id="KW-0798">TonB box</keyword>
<dbReference type="InterPro" id="IPR010917">
    <property type="entry name" value="TonB_rcpt_CS"/>
</dbReference>
<evidence type="ECO:0000256" key="6">
    <source>
        <dbReference type="ARBA" id="ARBA00022729"/>
    </source>
</evidence>
<dbReference type="EMBL" id="BJYR01000003">
    <property type="protein sequence ID" value="GEN98748.1"/>
    <property type="molecule type" value="Genomic_DNA"/>
</dbReference>
<keyword evidence="18" id="KW-0675">Receptor</keyword>
<evidence type="ECO:0000256" key="14">
    <source>
        <dbReference type="RuleBase" id="RU003357"/>
    </source>
</evidence>
<dbReference type="CDD" id="cd01347">
    <property type="entry name" value="ligand_gated_channel"/>
    <property type="match status" value="1"/>
</dbReference>
<evidence type="ECO:0000256" key="9">
    <source>
        <dbReference type="ARBA" id="ARBA00023077"/>
    </source>
</evidence>
<dbReference type="AlphaFoldDB" id="A0A512AGA8"/>
<evidence type="ECO:0000256" key="3">
    <source>
        <dbReference type="ARBA" id="ARBA00022452"/>
    </source>
</evidence>
<dbReference type="InterPro" id="IPR000531">
    <property type="entry name" value="Beta-barrel_TonB"/>
</dbReference>
<keyword evidence="2 12" id="KW-0813">Transport</keyword>
<protein>
    <submittedName>
        <fullName evidence="18">TonB-dependent receptor</fullName>
    </submittedName>
</protein>
<keyword evidence="5 12" id="KW-0812">Transmembrane</keyword>
<keyword evidence="3 12" id="KW-1134">Transmembrane beta strand</keyword>
<feature type="domain" description="TonB-dependent receptor plug" evidence="17">
    <location>
        <begin position="62"/>
        <end position="174"/>
    </location>
</feature>
<evidence type="ECO:0000256" key="12">
    <source>
        <dbReference type="PROSITE-ProRule" id="PRU01360"/>
    </source>
</evidence>
<dbReference type="Proteomes" id="UP000321464">
    <property type="component" value="Unassembled WGS sequence"/>
</dbReference>
<dbReference type="InterPro" id="IPR012910">
    <property type="entry name" value="Plug_dom"/>
</dbReference>
<evidence type="ECO:0000256" key="5">
    <source>
        <dbReference type="ARBA" id="ARBA00022692"/>
    </source>
</evidence>
<dbReference type="PANTHER" id="PTHR32552:SF81">
    <property type="entry name" value="TONB-DEPENDENT OUTER MEMBRANE RECEPTOR"/>
    <property type="match status" value="1"/>
</dbReference>
<evidence type="ECO:0000256" key="11">
    <source>
        <dbReference type="ARBA" id="ARBA00023237"/>
    </source>
</evidence>
<evidence type="ECO:0000256" key="7">
    <source>
        <dbReference type="ARBA" id="ARBA00023004"/>
    </source>
</evidence>
<dbReference type="PROSITE" id="PS01156">
    <property type="entry name" value="TONB_DEPENDENT_REC_2"/>
    <property type="match status" value="1"/>
</dbReference>
<evidence type="ECO:0000259" key="16">
    <source>
        <dbReference type="Pfam" id="PF00593"/>
    </source>
</evidence>
<keyword evidence="7" id="KW-0408">Iron</keyword>
<dbReference type="Pfam" id="PF00593">
    <property type="entry name" value="TonB_dep_Rec_b-barrel"/>
    <property type="match status" value="1"/>
</dbReference>
<keyword evidence="6 15" id="KW-0732">Signal</keyword>
<comment type="similarity">
    <text evidence="12 14">Belongs to the TonB-dependent receptor family.</text>
</comment>
<dbReference type="PROSITE" id="PS52016">
    <property type="entry name" value="TONB_DEPENDENT_REC_3"/>
    <property type="match status" value="1"/>
</dbReference>
<keyword evidence="4" id="KW-0410">Iron transport</keyword>
<evidence type="ECO:0000313" key="19">
    <source>
        <dbReference type="Proteomes" id="UP000321464"/>
    </source>
</evidence>
<dbReference type="GO" id="GO:0006826">
    <property type="term" value="P:iron ion transport"/>
    <property type="evidence" value="ECO:0007669"/>
    <property type="project" value="UniProtKB-KW"/>
</dbReference>